<dbReference type="AlphaFoldDB" id="A0A241XE49"/>
<dbReference type="RefSeq" id="WP_003129733.1">
    <property type="nucleotide sequence ID" value="NZ_CAWOLK010000040.1"/>
</dbReference>
<name>A0A241XE49_PSEAI</name>
<evidence type="ECO:0000313" key="1">
    <source>
        <dbReference type="EMBL" id="OTI53330.1"/>
    </source>
</evidence>
<protein>
    <submittedName>
        <fullName evidence="1">Uncharacterized protein</fullName>
    </submittedName>
</protein>
<dbReference type="EMBL" id="NFFZ01000065">
    <property type="protein sequence ID" value="OTI53330.1"/>
    <property type="molecule type" value="Genomic_DNA"/>
</dbReference>
<evidence type="ECO:0000313" key="2">
    <source>
        <dbReference type="Proteomes" id="UP000194857"/>
    </source>
</evidence>
<accession>A0A241XE49</accession>
<reference evidence="1 2" key="1">
    <citation type="submission" date="2017-05" db="EMBL/GenBank/DDBJ databases">
        <authorList>
            <person name="Song R."/>
            <person name="Chenine A.L."/>
            <person name="Ruprecht R.M."/>
        </authorList>
    </citation>
    <scope>NUCLEOTIDE SEQUENCE [LARGE SCALE GENOMIC DNA]</scope>
    <source>
        <strain evidence="1 2">S567_C10_BS</strain>
    </source>
</reference>
<sequence>MATVTHVLSGAGEPLDPPPSIGAHYVNTNNGALYLAKGTASGADWVKLGSGGGSAPSEVLHVNTDGQFLLEPQHSFVEARLFAIPELGTAAIGIDPSTSRQFDLNLRTAAPSGQQLQIRVTSGELPGGMSIVGTSRQWAVQESYGFVINANDLNGEVWARVYFDADELTLSMLVFSDVPNA</sequence>
<gene>
    <name evidence="1" type="ORF">CAZ10_38025</name>
</gene>
<organism evidence="1 2">
    <name type="scientific">Pseudomonas aeruginosa</name>
    <dbReference type="NCBI Taxonomy" id="287"/>
    <lineage>
        <taxon>Bacteria</taxon>
        <taxon>Pseudomonadati</taxon>
        <taxon>Pseudomonadota</taxon>
        <taxon>Gammaproteobacteria</taxon>
        <taxon>Pseudomonadales</taxon>
        <taxon>Pseudomonadaceae</taxon>
        <taxon>Pseudomonas</taxon>
    </lineage>
</organism>
<dbReference type="Proteomes" id="UP000194857">
    <property type="component" value="Unassembled WGS sequence"/>
</dbReference>
<proteinExistence type="predicted"/>
<comment type="caution">
    <text evidence="1">The sequence shown here is derived from an EMBL/GenBank/DDBJ whole genome shotgun (WGS) entry which is preliminary data.</text>
</comment>